<dbReference type="InterPro" id="IPR007634">
    <property type="entry name" value="RNA_pol_sigma_54_DNA-bd"/>
</dbReference>
<feature type="region of interest" description="Disordered" evidence="10">
    <location>
        <begin position="1"/>
        <end position="20"/>
    </location>
</feature>
<keyword evidence="5 9" id="KW-0805">Transcription regulation</keyword>
<evidence type="ECO:0000256" key="5">
    <source>
        <dbReference type="ARBA" id="ARBA00023015"/>
    </source>
</evidence>
<dbReference type="Gene3D" id="1.10.10.1330">
    <property type="entry name" value="RNA polymerase sigma-54 factor, core-binding domain"/>
    <property type="match status" value="1"/>
</dbReference>
<dbReference type="Pfam" id="PF04552">
    <property type="entry name" value="Sigma54_DBD"/>
    <property type="match status" value="1"/>
</dbReference>
<comment type="function">
    <text evidence="9">Sigma factors are initiation factors that promote the attachment of RNA polymerase to specific initiation sites and are then released.</text>
</comment>
<evidence type="ECO:0000313" key="14">
    <source>
        <dbReference type="Proteomes" id="UP001285263"/>
    </source>
</evidence>
<feature type="compositionally biased region" description="Low complexity" evidence="10">
    <location>
        <begin position="64"/>
        <end position="75"/>
    </location>
</feature>
<evidence type="ECO:0000259" key="11">
    <source>
        <dbReference type="Pfam" id="PF04552"/>
    </source>
</evidence>
<protein>
    <recommendedName>
        <fullName evidence="9">RNA polymerase sigma-54 factor</fullName>
    </recommendedName>
</protein>
<dbReference type="PIRSF" id="PIRSF000774">
    <property type="entry name" value="RpoN"/>
    <property type="match status" value="1"/>
</dbReference>
<keyword evidence="3 9" id="KW-0808">Transferase</keyword>
<gene>
    <name evidence="13" type="primary">rpoN</name>
    <name evidence="13" type="ORF">SNE35_12605</name>
</gene>
<dbReference type="InterPro" id="IPR038709">
    <property type="entry name" value="RpoN_core-bd_sf"/>
</dbReference>
<keyword evidence="7 9" id="KW-0238">DNA-binding</keyword>
<evidence type="ECO:0000256" key="8">
    <source>
        <dbReference type="ARBA" id="ARBA00023163"/>
    </source>
</evidence>
<dbReference type="Pfam" id="PF00309">
    <property type="entry name" value="Sigma54_AID"/>
    <property type="match status" value="1"/>
</dbReference>
<evidence type="ECO:0000259" key="12">
    <source>
        <dbReference type="Pfam" id="PF04963"/>
    </source>
</evidence>
<dbReference type="NCBIfam" id="NF009118">
    <property type="entry name" value="PRK12469.1"/>
    <property type="match status" value="1"/>
</dbReference>
<dbReference type="PANTHER" id="PTHR32248:SF4">
    <property type="entry name" value="RNA POLYMERASE SIGMA-54 FACTOR"/>
    <property type="match status" value="1"/>
</dbReference>
<dbReference type="Gene3D" id="1.10.10.60">
    <property type="entry name" value="Homeodomain-like"/>
    <property type="match status" value="1"/>
</dbReference>
<dbReference type="Pfam" id="PF04963">
    <property type="entry name" value="Sigma54_CBD"/>
    <property type="match status" value="1"/>
</dbReference>
<name>A0ABU5DGE3_9BURK</name>
<keyword evidence="4 9" id="KW-0548">Nucleotidyltransferase</keyword>
<dbReference type="PANTHER" id="PTHR32248">
    <property type="entry name" value="RNA POLYMERASE SIGMA-54 FACTOR"/>
    <property type="match status" value="1"/>
</dbReference>
<dbReference type="NCBIfam" id="TIGR02395">
    <property type="entry name" value="rpoN_sigma"/>
    <property type="match status" value="1"/>
</dbReference>
<dbReference type="InterPro" id="IPR000394">
    <property type="entry name" value="RNA_pol_sigma_54"/>
</dbReference>
<comment type="similarity">
    <text evidence="1 9">Belongs to the sigma-54 factor family.</text>
</comment>
<feature type="domain" description="RNA polymerase sigma factor 54 DNA-binding" evidence="11">
    <location>
        <begin position="316"/>
        <end position="473"/>
    </location>
</feature>
<evidence type="ECO:0000256" key="4">
    <source>
        <dbReference type="ARBA" id="ARBA00022695"/>
    </source>
</evidence>
<evidence type="ECO:0000256" key="7">
    <source>
        <dbReference type="ARBA" id="ARBA00023125"/>
    </source>
</evidence>
<dbReference type="PROSITE" id="PS00717">
    <property type="entry name" value="SIGMA54_1"/>
    <property type="match status" value="1"/>
</dbReference>
<organism evidence="13 14">
    <name type="scientific">Roseateles agri</name>
    <dbReference type="NCBI Taxonomy" id="3098619"/>
    <lineage>
        <taxon>Bacteria</taxon>
        <taxon>Pseudomonadati</taxon>
        <taxon>Pseudomonadota</taxon>
        <taxon>Betaproteobacteria</taxon>
        <taxon>Burkholderiales</taxon>
        <taxon>Sphaerotilaceae</taxon>
        <taxon>Roseateles</taxon>
    </lineage>
</organism>
<dbReference type="EMBL" id="JAXCLA010000004">
    <property type="protein sequence ID" value="MDY0745354.1"/>
    <property type="molecule type" value="Genomic_DNA"/>
</dbReference>
<accession>A0ABU5DGE3</accession>
<evidence type="ECO:0000256" key="10">
    <source>
        <dbReference type="SAM" id="MobiDB-lite"/>
    </source>
</evidence>
<evidence type="ECO:0000256" key="2">
    <source>
        <dbReference type="ARBA" id="ARBA00022478"/>
    </source>
</evidence>
<dbReference type="RefSeq" id="WP_320423263.1">
    <property type="nucleotide sequence ID" value="NZ_JAXCLA010000004.1"/>
</dbReference>
<dbReference type="PROSITE" id="PS50044">
    <property type="entry name" value="SIGMA54_3"/>
    <property type="match status" value="1"/>
</dbReference>
<keyword evidence="6 9" id="KW-0731">Sigma factor</keyword>
<proteinExistence type="inferred from homology"/>
<evidence type="ECO:0000256" key="9">
    <source>
        <dbReference type="PIRNR" id="PIRNR000774"/>
    </source>
</evidence>
<keyword evidence="14" id="KW-1185">Reference proteome</keyword>
<evidence type="ECO:0000256" key="6">
    <source>
        <dbReference type="ARBA" id="ARBA00023082"/>
    </source>
</evidence>
<dbReference type="Proteomes" id="UP001285263">
    <property type="component" value="Unassembled WGS sequence"/>
</dbReference>
<dbReference type="PROSITE" id="PS00718">
    <property type="entry name" value="SIGMA54_2"/>
    <property type="match status" value="1"/>
</dbReference>
<keyword evidence="8 9" id="KW-0804">Transcription</keyword>
<sequence>MNASSPTGHRLALHADASQRQTLSPRLQHAVRLLQLSSMEFTQELQTLQGRNPFLDFEDEDGPSAGSAESMSADDGGSGGLDDDREPWLGEPARATRQHESGDASALDFVPNVRSLAEHLHFQLSLLRLSQRDLALAHAIVDSLDDDGYLRMELAELLSIFAPGEGIDGVTEDELLIALRRVQSLEPLGVGARDLKECLGLQLVNIACPHERALAAAVIETELEPLAKHQWASMARRLACSSEALDAAVRRIRQMDPRPGWRHGAAQTRYITPDVIVRKKRGRWVATLNGNVVPKVSLNKGYADMLQQQGGAAGTELSSHLQEARWTMRNIEQRFSTIESVAQAIVDRQAHFLDYGPMAMKPMGLREIAEALGMHESTVSRVTSNKYMATPAGVFELKHFFSRAHVNSNGSACSPTAIRGLVQRMLESEQAGVAQSDAEIARRLRAQGLDVARRTVTKYRQMLRIEPCDQRRKAAAASLAS</sequence>
<reference evidence="13 14" key="1">
    <citation type="submission" date="2023-11" db="EMBL/GenBank/DDBJ databases">
        <title>Paucibacter sp. nov., isolated from fresh soil in Korea.</title>
        <authorList>
            <person name="Le N.T.T."/>
        </authorList>
    </citation>
    <scope>NUCLEOTIDE SEQUENCE [LARGE SCALE GENOMIC DNA]</scope>
    <source>
        <strain evidence="13 14">R3-3</strain>
    </source>
</reference>
<dbReference type="PRINTS" id="PR00045">
    <property type="entry name" value="SIGMA54FCT"/>
</dbReference>
<keyword evidence="2 9" id="KW-0240">DNA-directed RNA polymerase</keyword>
<feature type="domain" description="RNA polymerase sigma factor 54 core-binding" evidence="12">
    <location>
        <begin position="110"/>
        <end position="302"/>
    </location>
</feature>
<dbReference type="InterPro" id="IPR007046">
    <property type="entry name" value="RNA_pol_sigma_54_core-bd"/>
</dbReference>
<evidence type="ECO:0000256" key="1">
    <source>
        <dbReference type="ARBA" id="ARBA00008798"/>
    </source>
</evidence>
<evidence type="ECO:0000313" key="13">
    <source>
        <dbReference type="EMBL" id="MDY0745354.1"/>
    </source>
</evidence>
<feature type="region of interest" description="Disordered" evidence="10">
    <location>
        <begin position="53"/>
        <end position="89"/>
    </location>
</feature>
<evidence type="ECO:0000256" key="3">
    <source>
        <dbReference type="ARBA" id="ARBA00022679"/>
    </source>
</evidence>
<comment type="caution">
    <text evidence="13">The sequence shown here is derived from an EMBL/GenBank/DDBJ whole genome shotgun (WGS) entry which is preliminary data.</text>
</comment>